<evidence type="ECO:0000313" key="2">
    <source>
        <dbReference type="Proteomes" id="UP000321901"/>
    </source>
</evidence>
<organism evidence="1 2">
    <name type="scientific">Sporosarcina luteola</name>
    <dbReference type="NCBI Taxonomy" id="582850"/>
    <lineage>
        <taxon>Bacteria</taxon>
        <taxon>Bacillati</taxon>
        <taxon>Bacillota</taxon>
        <taxon>Bacilli</taxon>
        <taxon>Bacillales</taxon>
        <taxon>Caryophanaceae</taxon>
        <taxon>Sporosarcina</taxon>
    </lineage>
</organism>
<keyword evidence="2" id="KW-1185">Reference proteome</keyword>
<evidence type="ECO:0000313" key="1">
    <source>
        <dbReference type="EMBL" id="GEN83774.1"/>
    </source>
</evidence>
<gene>
    <name evidence="1" type="ORF">SLU01_20860</name>
</gene>
<comment type="caution">
    <text evidence="1">The sequence shown here is derived from an EMBL/GenBank/DDBJ whole genome shotgun (WGS) entry which is preliminary data.</text>
</comment>
<accession>A0A511Z8M5</accession>
<dbReference type="Proteomes" id="UP000321901">
    <property type="component" value="Unassembled WGS sequence"/>
</dbReference>
<dbReference type="EMBL" id="BJYL01000026">
    <property type="protein sequence ID" value="GEN83774.1"/>
    <property type="molecule type" value="Genomic_DNA"/>
</dbReference>
<sequence>MYSLYSFDVSLALRITIVDIKSLFGAKFVYSIDKPGIELNSPKKTFDNFVNKVNNKEKECW</sequence>
<reference evidence="1 2" key="1">
    <citation type="submission" date="2019-07" db="EMBL/GenBank/DDBJ databases">
        <title>Whole genome shotgun sequence of Sporosarcina luteola NBRC 105378.</title>
        <authorList>
            <person name="Hosoyama A."/>
            <person name="Uohara A."/>
            <person name="Ohji S."/>
            <person name="Ichikawa N."/>
        </authorList>
    </citation>
    <scope>NUCLEOTIDE SEQUENCE [LARGE SCALE GENOMIC DNA]</scope>
    <source>
        <strain evidence="1 2">NBRC 105378</strain>
    </source>
</reference>
<protein>
    <submittedName>
        <fullName evidence="1">Uncharacterized protein</fullName>
    </submittedName>
</protein>
<name>A0A511Z8M5_9BACL</name>
<proteinExistence type="predicted"/>
<dbReference type="AlphaFoldDB" id="A0A511Z8M5"/>